<keyword evidence="1" id="KW-0175">Coiled coil</keyword>
<dbReference type="AlphaFoldDB" id="A0A1W2BAM0"/>
<dbReference type="Pfam" id="PF04325">
    <property type="entry name" value="DUF465"/>
    <property type="match status" value="1"/>
</dbReference>
<protein>
    <recommendedName>
        <fullName evidence="4">DUF465 domain-containing protein</fullName>
    </recommendedName>
</protein>
<evidence type="ECO:0000256" key="1">
    <source>
        <dbReference type="SAM" id="Coils"/>
    </source>
</evidence>
<reference evidence="2 3" key="1">
    <citation type="submission" date="2017-04" db="EMBL/GenBank/DDBJ databases">
        <authorList>
            <person name="Afonso C.L."/>
            <person name="Miller P.J."/>
            <person name="Scott M.A."/>
            <person name="Spackman E."/>
            <person name="Goraichik I."/>
            <person name="Dimitrov K.M."/>
            <person name="Suarez D.L."/>
            <person name="Swayne D.E."/>
        </authorList>
    </citation>
    <scope>NUCLEOTIDE SEQUENCE [LARGE SCALE GENOMIC DNA]</scope>
    <source>
        <strain evidence="2 3">CGMCC 1.10972</strain>
    </source>
</reference>
<dbReference type="EMBL" id="FWXR01000006">
    <property type="protein sequence ID" value="SMC70037.1"/>
    <property type="molecule type" value="Genomic_DNA"/>
</dbReference>
<evidence type="ECO:0000313" key="3">
    <source>
        <dbReference type="Proteomes" id="UP000192656"/>
    </source>
</evidence>
<organism evidence="2 3">
    <name type="scientific">Fulvimarina manganoxydans</name>
    <dbReference type="NCBI Taxonomy" id="937218"/>
    <lineage>
        <taxon>Bacteria</taxon>
        <taxon>Pseudomonadati</taxon>
        <taxon>Pseudomonadota</taxon>
        <taxon>Alphaproteobacteria</taxon>
        <taxon>Hyphomicrobiales</taxon>
        <taxon>Aurantimonadaceae</taxon>
        <taxon>Fulvimarina</taxon>
    </lineage>
</organism>
<name>A0A1W2BAM0_9HYPH</name>
<gene>
    <name evidence="2" type="ORF">SAMN06297251_1065</name>
</gene>
<accession>A0A1W2BAM0</accession>
<evidence type="ECO:0000313" key="2">
    <source>
        <dbReference type="EMBL" id="SMC70037.1"/>
    </source>
</evidence>
<dbReference type="Proteomes" id="UP000192656">
    <property type="component" value="Unassembled WGS sequence"/>
</dbReference>
<proteinExistence type="predicted"/>
<sequence>MSRFLTALQARKAVIEQRIEDELRRPMPCSLRLGTLKKLKLQLRDQMQSLERLNRGSPIAV</sequence>
<keyword evidence="3" id="KW-1185">Reference proteome</keyword>
<dbReference type="InterPro" id="IPR007420">
    <property type="entry name" value="DUF465"/>
</dbReference>
<dbReference type="RefSeq" id="WP_084409673.1">
    <property type="nucleotide sequence ID" value="NZ_FWXR01000006.1"/>
</dbReference>
<feature type="coiled-coil region" evidence="1">
    <location>
        <begin position="5"/>
        <end position="56"/>
    </location>
</feature>
<evidence type="ECO:0008006" key="4">
    <source>
        <dbReference type="Google" id="ProtNLM"/>
    </source>
</evidence>
<dbReference type="OrthoDB" id="7679288at2"/>